<dbReference type="Proteomes" id="UP000326396">
    <property type="component" value="Linkage Group LG4"/>
</dbReference>
<dbReference type="AlphaFoldDB" id="A0A5N6N3B5"/>
<proteinExistence type="predicted"/>
<evidence type="ECO:0000313" key="2">
    <source>
        <dbReference type="Proteomes" id="UP000326396"/>
    </source>
</evidence>
<protein>
    <submittedName>
        <fullName evidence="1">Uncharacterized protein</fullName>
    </submittedName>
</protein>
<organism evidence="1 2">
    <name type="scientific">Mikania micrantha</name>
    <name type="common">bitter vine</name>
    <dbReference type="NCBI Taxonomy" id="192012"/>
    <lineage>
        <taxon>Eukaryota</taxon>
        <taxon>Viridiplantae</taxon>
        <taxon>Streptophyta</taxon>
        <taxon>Embryophyta</taxon>
        <taxon>Tracheophyta</taxon>
        <taxon>Spermatophyta</taxon>
        <taxon>Magnoliopsida</taxon>
        <taxon>eudicotyledons</taxon>
        <taxon>Gunneridae</taxon>
        <taxon>Pentapetalae</taxon>
        <taxon>asterids</taxon>
        <taxon>campanulids</taxon>
        <taxon>Asterales</taxon>
        <taxon>Asteraceae</taxon>
        <taxon>Asteroideae</taxon>
        <taxon>Heliantheae alliance</taxon>
        <taxon>Eupatorieae</taxon>
        <taxon>Mikania</taxon>
    </lineage>
</organism>
<gene>
    <name evidence="1" type="ORF">E3N88_28806</name>
</gene>
<reference evidence="1 2" key="1">
    <citation type="submission" date="2019-05" db="EMBL/GenBank/DDBJ databases">
        <title>Mikania micrantha, genome provides insights into the molecular mechanism of rapid growth.</title>
        <authorList>
            <person name="Liu B."/>
        </authorList>
    </citation>
    <scope>NUCLEOTIDE SEQUENCE [LARGE SCALE GENOMIC DNA]</scope>
    <source>
        <strain evidence="1">NLD-2019</strain>
        <tissue evidence="1">Leaf</tissue>
    </source>
</reference>
<accession>A0A5N6N3B5</accession>
<dbReference type="EMBL" id="SZYD01000014">
    <property type="protein sequence ID" value="KAD4180215.1"/>
    <property type="molecule type" value="Genomic_DNA"/>
</dbReference>
<keyword evidence="2" id="KW-1185">Reference proteome</keyword>
<comment type="caution">
    <text evidence="1">The sequence shown here is derived from an EMBL/GenBank/DDBJ whole genome shotgun (WGS) entry which is preliminary data.</text>
</comment>
<sequence>MGGGRILCDGGGGVNKEITARRQGLQVDLERFSASNLFRRFNGRFNPLKMRSCDWSGSCAMAVGAVALVDGGSSGRWEEAGSCAMAGASIER</sequence>
<name>A0A5N6N3B5_9ASTR</name>
<evidence type="ECO:0000313" key="1">
    <source>
        <dbReference type="EMBL" id="KAD4180215.1"/>
    </source>
</evidence>